<accession>A0A370GP71</accession>
<protein>
    <submittedName>
        <fullName evidence="1">Uncharacterized protein</fullName>
    </submittedName>
</protein>
<keyword evidence="2" id="KW-1185">Reference proteome</keyword>
<proteinExistence type="predicted"/>
<evidence type="ECO:0000313" key="1">
    <source>
        <dbReference type="EMBL" id="RDI45535.1"/>
    </source>
</evidence>
<comment type="caution">
    <text evidence="1">The sequence shown here is derived from an EMBL/GenBank/DDBJ whole genome shotgun (WGS) entry which is preliminary data.</text>
</comment>
<dbReference type="EMBL" id="QQAY01000002">
    <property type="protein sequence ID" value="RDI45535.1"/>
    <property type="molecule type" value="Genomic_DNA"/>
</dbReference>
<sequence length="64" mass="7776">MRRVSGISSLVDYLHSVNYPLSEHEINELIQKKQLPHFKPMKNLLVFNLDHIDWWIEDQREYNP</sequence>
<gene>
    <name evidence="1" type="ORF">DFR59_102163</name>
</gene>
<dbReference type="AlphaFoldDB" id="A0A370GP71"/>
<reference evidence="1 2" key="1">
    <citation type="submission" date="2018-07" db="EMBL/GenBank/DDBJ databases">
        <title>Genomic Encyclopedia of Type Strains, Phase IV (KMG-IV): sequencing the most valuable type-strain genomes for metagenomic binning, comparative biology and taxonomic classification.</title>
        <authorList>
            <person name="Goeker M."/>
        </authorList>
    </citation>
    <scope>NUCLEOTIDE SEQUENCE [LARGE SCALE GENOMIC DNA]</scope>
    <source>
        <strain evidence="1 2">DSM 25281</strain>
    </source>
</reference>
<organism evidence="1 2">
    <name type="scientific">Falsibacillus pallidus</name>
    <dbReference type="NCBI Taxonomy" id="493781"/>
    <lineage>
        <taxon>Bacteria</taxon>
        <taxon>Bacillati</taxon>
        <taxon>Bacillota</taxon>
        <taxon>Bacilli</taxon>
        <taxon>Bacillales</taxon>
        <taxon>Bacillaceae</taxon>
        <taxon>Falsibacillus</taxon>
    </lineage>
</organism>
<dbReference type="OrthoDB" id="2972248at2"/>
<dbReference type="RefSeq" id="WP_114744387.1">
    <property type="nucleotide sequence ID" value="NZ_QQAY01000002.1"/>
</dbReference>
<evidence type="ECO:0000313" key="2">
    <source>
        <dbReference type="Proteomes" id="UP000255326"/>
    </source>
</evidence>
<name>A0A370GP71_9BACI</name>
<dbReference type="Proteomes" id="UP000255326">
    <property type="component" value="Unassembled WGS sequence"/>
</dbReference>